<dbReference type="FunFam" id="3.40.1010.10:FF:000001">
    <property type="entry name" value="Siroheme synthase"/>
    <property type="match status" value="1"/>
</dbReference>
<dbReference type="NCBIfam" id="TIGR01470">
    <property type="entry name" value="cysG_Nterm"/>
    <property type="match status" value="1"/>
</dbReference>
<dbReference type="PANTHER" id="PTHR45790">
    <property type="entry name" value="SIROHEME SYNTHASE-RELATED"/>
    <property type="match status" value="1"/>
</dbReference>
<comment type="similarity">
    <text evidence="2 15">Belongs to the precorrin methyltransferase family.</text>
</comment>
<dbReference type="InterPro" id="IPR012409">
    <property type="entry name" value="Sirohaem_synth"/>
</dbReference>
<evidence type="ECO:0000256" key="12">
    <source>
        <dbReference type="ARBA" id="ARBA00025705"/>
    </source>
</evidence>
<keyword evidence="3" id="KW-0169">Cobalamin biosynthesis</keyword>
<gene>
    <name evidence="18" type="ORF">APY04_1586</name>
</gene>
<comment type="catalytic activity">
    <reaction evidence="13">
        <text>precorrin-2 + NAD(+) = sirohydrochlorin + NADH + 2 H(+)</text>
        <dbReference type="Rhea" id="RHEA:15613"/>
        <dbReference type="ChEBI" id="CHEBI:15378"/>
        <dbReference type="ChEBI" id="CHEBI:57540"/>
        <dbReference type="ChEBI" id="CHEBI:57945"/>
        <dbReference type="ChEBI" id="CHEBI:58351"/>
        <dbReference type="ChEBI" id="CHEBI:58827"/>
        <dbReference type="EC" id="1.3.1.76"/>
    </reaction>
</comment>
<comment type="caution">
    <text evidence="18">The sequence shown here is derived from an EMBL/GenBank/DDBJ whole genome shotgun (WGS) entry which is preliminary data.</text>
</comment>
<dbReference type="EC" id="2.1.1.107" evidence="18"/>
<dbReference type="AlphaFoldDB" id="A0A109BIL7"/>
<evidence type="ECO:0000256" key="10">
    <source>
        <dbReference type="ARBA" id="ARBA00023244"/>
    </source>
</evidence>
<dbReference type="OrthoDB" id="9815856at2"/>
<evidence type="ECO:0000256" key="7">
    <source>
        <dbReference type="ARBA" id="ARBA00023002"/>
    </source>
</evidence>
<dbReference type="RefSeq" id="WP_068461275.1">
    <property type="nucleotide sequence ID" value="NZ_LMTR01000045.1"/>
</dbReference>
<feature type="domain" description="Tetrapyrrole methylase" evidence="16">
    <location>
        <begin position="219"/>
        <end position="428"/>
    </location>
</feature>
<dbReference type="InterPro" id="IPR006366">
    <property type="entry name" value="CobA/CysG_C"/>
</dbReference>
<dbReference type="NCBIfam" id="NF004790">
    <property type="entry name" value="PRK06136.1"/>
    <property type="match status" value="1"/>
</dbReference>
<comment type="pathway">
    <text evidence="12">Porphyrin-containing compound metabolism; siroheme biosynthesis; precorrin-2 from uroporphyrinogen III: step 1/1.</text>
</comment>
<dbReference type="Gene3D" id="3.30.950.10">
    <property type="entry name" value="Methyltransferase, Cobalt-precorrin-4 Transmethylase, Domain 2"/>
    <property type="match status" value="1"/>
</dbReference>
<dbReference type="GO" id="GO:0051266">
    <property type="term" value="F:sirohydrochlorin ferrochelatase activity"/>
    <property type="evidence" value="ECO:0007669"/>
    <property type="project" value="UniProtKB-EC"/>
</dbReference>
<dbReference type="NCBIfam" id="TIGR01469">
    <property type="entry name" value="cobA_cysG_Cterm"/>
    <property type="match status" value="1"/>
</dbReference>
<dbReference type="Gene3D" id="1.10.8.210">
    <property type="entry name" value="Sirohaem synthase, dimerisation domain"/>
    <property type="match status" value="1"/>
</dbReference>
<reference evidence="18 19" key="1">
    <citation type="submission" date="2015-10" db="EMBL/GenBank/DDBJ databases">
        <title>Transcriptomic analysis of a linuron degrading triple-species bacterial consortium.</title>
        <authorList>
            <person name="Albers P."/>
        </authorList>
    </citation>
    <scope>NUCLEOTIDE SEQUENCE [LARGE SCALE GENOMIC DNA]</scope>
    <source>
        <strain evidence="18 19">WDL6</strain>
    </source>
</reference>
<keyword evidence="7 18" id="KW-0560">Oxidoreductase</keyword>
<evidence type="ECO:0000256" key="3">
    <source>
        <dbReference type="ARBA" id="ARBA00022573"/>
    </source>
</evidence>
<evidence type="ECO:0000256" key="4">
    <source>
        <dbReference type="ARBA" id="ARBA00022603"/>
    </source>
</evidence>
<dbReference type="GO" id="GO:0009236">
    <property type="term" value="P:cobalamin biosynthetic process"/>
    <property type="evidence" value="ECO:0007669"/>
    <property type="project" value="UniProtKB-KW"/>
</dbReference>
<dbReference type="GO" id="GO:0004851">
    <property type="term" value="F:uroporphyrin-III C-methyltransferase activity"/>
    <property type="evidence" value="ECO:0007669"/>
    <property type="project" value="UniProtKB-EC"/>
</dbReference>
<dbReference type="UniPathway" id="UPA00262">
    <property type="reaction ID" value="UER00211"/>
</dbReference>
<keyword evidence="9 18" id="KW-0456">Lyase</keyword>
<dbReference type="Pfam" id="PF10414">
    <property type="entry name" value="CysG_dimeriser"/>
    <property type="match status" value="1"/>
</dbReference>
<evidence type="ECO:0000256" key="6">
    <source>
        <dbReference type="ARBA" id="ARBA00022691"/>
    </source>
</evidence>
<dbReference type="NCBIfam" id="NF007922">
    <property type="entry name" value="PRK10637.1"/>
    <property type="match status" value="1"/>
</dbReference>
<dbReference type="Gene3D" id="3.40.1010.10">
    <property type="entry name" value="Cobalt-precorrin-4 Transmethylase, Domain 1"/>
    <property type="match status" value="1"/>
</dbReference>
<dbReference type="EC" id="1.3.1.76" evidence="18"/>
<evidence type="ECO:0000259" key="16">
    <source>
        <dbReference type="Pfam" id="PF00590"/>
    </source>
</evidence>
<dbReference type="EC" id="4.99.1.4" evidence="18"/>
<dbReference type="GO" id="GO:0043115">
    <property type="term" value="F:precorrin-2 dehydrogenase activity"/>
    <property type="evidence" value="ECO:0007669"/>
    <property type="project" value="UniProtKB-EC"/>
</dbReference>
<evidence type="ECO:0000256" key="9">
    <source>
        <dbReference type="ARBA" id="ARBA00023239"/>
    </source>
</evidence>
<dbReference type="GO" id="GO:0032259">
    <property type="term" value="P:methylation"/>
    <property type="evidence" value="ECO:0007669"/>
    <property type="project" value="UniProtKB-KW"/>
</dbReference>
<dbReference type="InterPro" id="IPR036291">
    <property type="entry name" value="NAD(P)-bd_dom_sf"/>
</dbReference>
<evidence type="ECO:0000256" key="5">
    <source>
        <dbReference type="ARBA" id="ARBA00022679"/>
    </source>
</evidence>
<dbReference type="CDD" id="cd11642">
    <property type="entry name" value="SUMT"/>
    <property type="match status" value="1"/>
</dbReference>
<keyword evidence="8" id="KW-0520">NAD</keyword>
<dbReference type="SUPFAM" id="SSF51735">
    <property type="entry name" value="NAD(P)-binding Rossmann-fold domains"/>
    <property type="match status" value="1"/>
</dbReference>
<keyword evidence="19" id="KW-1185">Reference proteome</keyword>
<dbReference type="GO" id="GO:0051287">
    <property type="term" value="F:NAD binding"/>
    <property type="evidence" value="ECO:0007669"/>
    <property type="project" value="InterPro"/>
</dbReference>
<dbReference type="Gene3D" id="3.30.160.110">
    <property type="entry name" value="Siroheme synthase, domain 2"/>
    <property type="match status" value="1"/>
</dbReference>
<dbReference type="PATRIC" id="fig|121290.4.peg.2830"/>
<evidence type="ECO:0000313" key="19">
    <source>
        <dbReference type="Proteomes" id="UP000059074"/>
    </source>
</evidence>
<dbReference type="InterPro" id="IPR050161">
    <property type="entry name" value="Siro_Cobalamin_biosynth"/>
</dbReference>
<name>A0A109BIL7_HYPSL</name>
<accession>A0A109BIL7</accession>
<evidence type="ECO:0000256" key="11">
    <source>
        <dbReference type="ARBA" id="ARBA00023268"/>
    </source>
</evidence>
<evidence type="ECO:0000256" key="15">
    <source>
        <dbReference type="RuleBase" id="RU003960"/>
    </source>
</evidence>
<dbReference type="STRING" id="121290.APY04_1586"/>
<evidence type="ECO:0000256" key="8">
    <source>
        <dbReference type="ARBA" id="ARBA00023027"/>
    </source>
</evidence>
<dbReference type="InterPro" id="IPR003043">
    <property type="entry name" value="Uropor_MeTrfase_CS"/>
</dbReference>
<evidence type="ECO:0000313" key="18">
    <source>
        <dbReference type="EMBL" id="KWT69503.1"/>
    </source>
</evidence>
<feature type="active site" description="Proton donor" evidence="14">
    <location>
        <position position="271"/>
    </location>
</feature>
<evidence type="ECO:0000259" key="17">
    <source>
        <dbReference type="Pfam" id="PF10414"/>
    </source>
</evidence>
<comment type="pathway">
    <text evidence="1">Porphyrin-containing compound metabolism; siroheme biosynthesis; sirohydrochlorin from precorrin-2: step 1/1.</text>
</comment>
<dbReference type="InterPro" id="IPR037115">
    <property type="entry name" value="Sirohaem_synt_dimer_dom_sf"/>
</dbReference>
<dbReference type="SUPFAM" id="SSF75615">
    <property type="entry name" value="Siroheme synthase middle domains-like"/>
    <property type="match status" value="1"/>
</dbReference>
<keyword evidence="6" id="KW-0949">S-adenosyl-L-methionine</keyword>
<feature type="domain" description="Sirohaem synthase dimerisation" evidence="17">
    <location>
        <begin position="150"/>
        <end position="206"/>
    </location>
</feature>
<dbReference type="InterPro" id="IPR014776">
    <property type="entry name" value="4pyrrole_Mease_sub2"/>
</dbReference>
<dbReference type="GO" id="GO:0019354">
    <property type="term" value="P:siroheme biosynthetic process"/>
    <property type="evidence" value="ECO:0007669"/>
    <property type="project" value="UniProtKB-UniPathway"/>
</dbReference>
<keyword evidence="5 15" id="KW-0808">Transferase</keyword>
<dbReference type="SUPFAM" id="SSF53790">
    <property type="entry name" value="Tetrapyrrole methylase"/>
    <property type="match status" value="1"/>
</dbReference>
<dbReference type="Proteomes" id="UP000059074">
    <property type="component" value="Unassembled WGS sequence"/>
</dbReference>
<dbReference type="InterPro" id="IPR000878">
    <property type="entry name" value="4pyrrol_Mease"/>
</dbReference>
<dbReference type="PANTHER" id="PTHR45790:SF3">
    <property type="entry name" value="S-ADENOSYL-L-METHIONINE-DEPENDENT UROPORPHYRINOGEN III METHYLTRANSFERASE, CHLOROPLASTIC"/>
    <property type="match status" value="1"/>
</dbReference>
<dbReference type="EMBL" id="LMTR01000045">
    <property type="protein sequence ID" value="KWT69503.1"/>
    <property type="molecule type" value="Genomic_DNA"/>
</dbReference>
<keyword evidence="4 15" id="KW-0489">Methyltransferase</keyword>
<evidence type="ECO:0000256" key="13">
    <source>
        <dbReference type="ARBA" id="ARBA00047561"/>
    </source>
</evidence>
<sequence length="489" mass="52650">MRYFPVFLDLEQREVLVVGGGEKALQKLRLLAKTTARVRLVDGDVCAEILDAGFENLTVEARAFIDSDVDGAVLVFAASDDEALDKRVAAVAHARGISVNVVDGPADSSFIVPAIVDRDPVVVAIGTEGAAPILAREIKARLEDWLPARFGDIAHRAQALRQRIKDTILDPVLRRRTWESLLQGPWRDAALAGNSEEANRELERQIEAARELGHPVGSVVLIGCGPGEPDLITLKAQQYLQSADVLVTDRLVNPAILEYARRDAARIDVGKGPEGDSHRQEEINRIIVREALKGHRVVRLKGGDAFVFGRAAEEMASVRQAGVPVTVVPGITAAHACAASIGLPVTQRNRVRQFTVVTGASSEGDIDLDWPALARPGQAFAIYMGVRTADHYCKHLLAAGADPETPVVVVENGTLPSERVIETDLRSLVQAIADTGIRSPAVIFVGLDWASAGLSRPQRVEVYRARIASGSGPDKGSQAIDAYAEQVCR</sequence>
<proteinExistence type="inferred from homology"/>
<dbReference type="Pfam" id="PF00590">
    <property type="entry name" value="TP_methylase"/>
    <property type="match status" value="1"/>
</dbReference>
<dbReference type="PIRSF" id="PIRSF036426">
    <property type="entry name" value="Sirohaem_synth"/>
    <property type="match status" value="1"/>
</dbReference>
<dbReference type="InterPro" id="IPR035996">
    <property type="entry name" value="4pyrrol_Methylase_sf"/>
</dbReference>
<dbReference type="Pfam" id="PF13241">
    <property type="entry name" value="NAD_binding_7"/>
    <property type="match status" value="1"/>
</dbReference>
<dbReference type="Gene3D" id="3.40.50.720">
    <property type="entry name" value="NAD(P)-binding Rossmann-like Domain"/>
    <property type="match status" value="1"/>
</dbReference>
<protein>
    <submittedName>
        <fullName evidence="18">Siroheme synthase</fullName>
        <ecNumber evidence="18">1.3.1.76</ecNumber>
        <ecNumber evidence="18">2.1.1.107</ecNumber>
        <ecNumber evidence="18">4.99.1.4</ecNumber>
    </submittedName>
</protein>
<evidence type="ECO:0000256" key="14">
    <source>
        <dbReference type="PIRSR" id="PIRSR036426-1"/>
    </source>
</evidence>
<dbReference type="InterPro" id="IPR019478">
    <property type="entry name" value="Sirohaem_synthase_dimer_dom"/>
</dbReference>
<dbReference type="InterPro" id="IPR014777">
    <property type="entry name" value="4pyrrole_Mease_sub1"/>
</dbReference>
<keyword evidence="11" id="KW-0511">Multifunctional enzyme</keyword>
<evidence type="ECO:0000256" key="2">
    <source>
        <dbReference type="ARBA" id="ARBA00005879"/>
    </source>
</evidence>
<keyword evidence="10" id="KW-0627">Porphyrin biosynthesis</keyword>
<feature type="active site" description="Proton acceptor" evidence="14">
    <location>
        <position position="249"/>
    </location>
</feature>
<dbReference type="PROSITE" id="PS00840">
    <property type="entry name" value="SUMT_2"/>
    <property type="match status" value="1"/>
</dbReference>
<evidence type="ECO:0000256" key="1">
    <source>
        <dbReference type="ARBA" id="ARBA00005010"/>
    </source>
</evidence>
<organism evidence="18 19">
    <name type="scientific">Hyphomicrobium sulfonivorans</name>
    <dbReference type="NCBI Taxonomy" id="121290"/>
    <lineage>
        <taxon>Bacteria</taxon>
        <taxon>Pseudomonadati</taxon>
        <taxon>Pseudomonadota</taxon>
        <taxon>Alphaproteobacteria</taxon>
        <taxon>Hyphomicrobiales</taxon>
        <taxon>Hyphomicrobiaceae</taxon>
        <taxon>Hyphomicrobium</taxon>
    </lineage>
</organism>
<dbReference type="InterPro" id="IPR006367">
    <property type="entry name" value="Sirohaem_synthase_N"/>
</dbReference>